<evidence type="ECO:0000256" key="10">
    <source>
        <dbReference type="ARBA" id="ARBA00022840"/>
    </source>
</evidence>
<dbReference type="Gene3D" id="2.40.33.10">
    <property type="entry name" value="PK beta-barrel domain-like"/>
    <property type="match status" value="1"/>
</dbReference>
<evidence type="ECO:0000256" key="2">
    <source>
        <dbReference type="ARBA" id="ARBA00004997"/>
    </source>
</evidence>
<dbReference type="GO" id="GO:0000287">
    <property type="term" value="F:magnesium ion binding"/>
    <property type="evidence" value="ECO:0007669"/>
    <property type="project" value="InterPro"/>
</dbReference>
<evidence type="ECO:0000256" key="13">
    <source>
        <dbReference type="ARBA" id="ARBA00023317"/>
    </source>
</evidence>
<dbReference type="InterPro" id="IPR001697">
    <property type="entry name" value="Pyr_Knase"/>
</dbReference>
<keyword evidence="17" id="KW-1185">Reference proteome</keyword>
<dbReference type="STRING" id="1121302.SAMN02745163_00967"/>
<dbReference type="Gene3D" id="3.20.20.60">
    <property type="entry name" value="Phosphoenolpyruvate-binding domains"/>
    <property type="match status" value="1"/>
</dbReference>
<evidence type="ECO:0000256" key="14">
    <source>
        <dbReference type="RuleBase" id="RU000504"/>
    </source>
</evidence>
<dbReference type="InterPro" id="IPR015813">
    <property type="entry name" value="Pyrv/PenolPyrv_kinase-like_dom"/>
</dbReference>
<evidence type="ECO:0000256" key="7">
    <source>
        <dbReference type="ARBA" id="ARBA00022723"/>
    </source>
</evidence>
<dbReference type="GO" id="GO:0016301">
    <property type="term" value="F:kinase activity"/>
    <property type="evidence" value="ECO:0007669"/>
    <property type="project" value="UniProtKB-KW"/>
</dbReference>
<evidence type="ECO:0000256" key="6">
    <source>
        <dbReference type="ARBA" id="ARBA00022679"/>
    </source>
</evidence>
<dbReference type="UniPathway" id="UPA00109">
    <property type="reaction ID" value="UER00188"/>
</dbReference>
<evidence type="ECO:0000256" key="8">
    <source>
        <dbReference type="ARBA" id="ARBA00022741"/>
    </source>
</evidence>
<evidence type="ECO:0000256" key="4">
    <source>
        <dbReference type="ARBA" id="ARBA00012142"/>
    </source>
</evidence>
<dbReference type="Pfam" id="PF00224">
    <property type="entry name" value="PK"/>
    <property type="match status" value="1"/>
</dbReference>
<feature type="domain" description="Pyruvate kinase barrel" evidence="15">
    <location>
        <begin position="3"/>
        <end position="323"/>
    </location>
</feature>
<keyword evidence="6 14" id="KW-0808">Transferase</keyword>
<dbReference type="OrthoDB" id="2031270at2"/>
<keyword evidence="13 16" id="KW-0670">Pyruvate</keyword>
<keyword evidence="9 14" id="KW-0418">Kinase</keyword>
<evidence type="ECO:0000256" key="11">
    <source>
        <dbReference type="ARBA" id="ARBA00022842"/>
    </source>
</evidence>
<sequence>MYIIATIGPKSSNEDMLEKIIKGGATCIRLNFSHGGYGRIEDTIDYLRRYSKNTLIMGDLQGNKVRVSMLLTEAFYAKEGKVIYFCSEDDYYEIKSKWKLDERLVPLNIGRDHIVNGSYKKLYMKDGTMEFSIMARTQKLVKTKVKSGGMIRAEKGCNLPGINRKNWGLSIKDKEDIDYALSKNIDILCYSYCCYKEECLEFKEYVFSKYNLGVINKIPKLWGKIETKEGVENLKDILEILDGIVVGRGDLVPETNLYHIPILQDKIVLTAKNFNKDIIIATHVLDTMKEEFKPTVNELNDIYILLKHGVSGFILTSETTIGKNHFATAKTLKSVVDFYSKIINKGKNNRT</sequence>
<keyword evidence="12 14" id="KW-0324">Glycolysis</keyword>
<keyword evidence="10" id="KW-0067">ATP-binding</keyword>
<dbReference type="PRINTS" id="PR01050">
    <property type="entry name" value="PYRUVTKNASE"/>
</dbReference>
<proteinExistence type="inferred from homology"/>
<evidence type="ECO:0000256" key="5">
    <source>
        <dbReference type="ARBA" id="ARBA00018587"/>
    </source>
</evidence>
<dbReference type="Proteomes" id="UP000184310">
    <property type="component" value="Unassembled WGS sequence"/>
</dbReference>
<keyword evidence="7" id="KW-0479">Metal-binding</keyword>
<comment type="similarity">
    <text evidence="3 14">Belongs to the pyruvate kinase family.</text>
</comment>
<dbReference type="InterPro" id="IPR011037">
    <property type="entry name" value="Pyrv_Knase-like_insert_dom_sf"/>
</dbReference>
<dbReference type="InterPro" id="IPR015793">
    <property type="entry name" value="Pyrv_Knase_brl"/>
</dbReference>
<comment type="pathway">
    <text evidence="2 14">Carbohydrate degradation; glycolysis; pyruvate from D-glyceraldehyde 3-phosphate: step 5/5.</text>
</comment>
<dbReference type="AlphaFoldDB" id="A0A1M6EWQ9"/>
<evidence type="ECO:0000313" key="17">
    <source>
        <dbReference type="Proteomes" id="UP000184310"/>
    </source>
</evidence>
<dbReference type="InterPro" id="IPR015806">
    <property type="entry name" value="Pyrv_Knase_insert_dom_sf"/>
</dbReference>
<dbReference type="GO" id="GO:0005524">
    <property type="term" value="F:ATP binding"/>
    <property type="evidence" value="ECO:0007669"/>
    <property type="project" value="UniProtKB-KW"/>
</dbReference>
<dbReference type="EMBL" id="FQZB01000005">
    <property type="protein sequence ID" value="SHI89846.1"/>
    <property type="molecule type" value="Genomic_DNA"/>
</dbReference>
<name>A0A1M6EWQ9_9CLOT</name>
<reference evidence="16 17" key="1">
    <citation type="submission" date="2016-11" db="EMBL/GenBank/DDBJ databases">
        <authorList>
            <person name="Jaros S."/>
            <person name="Januszkiewicz K."/>
            <person name="Wedrychowicz H."/>
        </authorList>
    </citation>
    <scope>NUCLEOTIDE SEQUENCE [LARGE SCALE GENOMIC DNA]</scope>
    <source>
        <strain evidence="16 17">DSM 21758</strain>
    </source>
</reference>
<evidence type="ECO:0000256" key="1">
    <source>
        <dbReference type="ARBA" id="ARBA00001958"/>
    </source>
</evidence>
<dbReference type="SUPFAM" id="SSF50800">
    <property type="entry name" value="PK beta-barrel domain-like"/>
    <property type="match status" value="1"/>
</dbReference>
<evidence type="ECO:0000256" key="9">
    <source>
        <dbReference type="ARBA" id="ARBA00022777"/>
    </source>
</evidence>
<comment type="catalytic activity">
    <reaction evidence="14">
        <text>pyruvate + ATP = phosphoenolpyruvate + ADP + H(+)</text>
        <dbReference type="Rhea" id="RHEA:18157"/>
        <dbReference type="ChEBI" id="CHEBI:15361"/>
        <dbReference type="ChEBI" id="CHEBI:15378"/>
        <dbReference type="ChEBI" id="CHEBI:30616"/>
        <dbReference type="ChEBI" id="CHEBI:58702"/>
        <dbReference type="ChEBI" id="CHEBI:456216"/>
        <dbReference type="EC" id="2.7.1.40"/>
    </reaction>
</comment>
<dbReference type="InterPro" id="IPR040442">
    <property type="entry name" value="Pyrv_kinase-like_dom_sf"/>
</dbReference>
<accession>A0A1M6EWQ9</accession>
<evidence type="ECO:0000313" key="16">
    <source>
        <dbReference type="EMBL" id="SHI89846.1"/>
    </source>
</evidence>
<keyword evidence="11 14" id="KW-0460">Magnesium</keyword>
<dbReference type="EC" id="2.7.1.40" evidence="4 14"/>
<evidence type="ECO:0000256" key="12">
    <source>
        <dbReference type="ARBA" id="ARBA00023152"/>
    </source>
</evidence>
<dbReference type="GO" id="GO:0004743">
    <property type="term" value="F:pyruvate kinase activity"/>
    <property type="evidence" value="ECO:0007669"/>
    <property type="project" value="UniProtKB-EC"/>
</dbReference>
<dbReference type="PANTHER" id="PTHR11817">
    <property type="entry name" value="PYRUVATE KINASE"/>
    <property type="match status" value="1"/>
</dbReference>
<dbReference type="RefSeq" id="WP_072985540.1">
    <property type="nucleotide sequence ID" value="NZ_FQZB01000005.1"/>
</dbReference>
<evidence type="ECO:0000259" key="15">
    <source>
        <dbReference type="Pfam" id="PF00224"/>
    </source>
</evidence>
<organism evidence="16 17">
    <name type="scientific">Clostridium cavendishii DSM 21758</name>
    <dbReference type="NCBI Taxonomy" id="1121302"/>
    <lineage>
        <taxon>Bacteria</taxon>
        <taxon>Bacillati</taxon>
        <taxon>Bacillota</taxon>
        <taxon>Clostridia</taxon>
        <taxon>Eubacteriales</taxon>
        <taxon>Clostridiaceae</taxon>
        <taxon>Clostridium</taxon>
    </lineage>
</organism>
<keyword evidence="8" id="KW-0547">Nucleotide-binding</keyword>
<dbReference type="GO" id="GO:0030955">
    <property type="term" value="F:potassium ion binding"/>
    <property type="evidence" value="ECO:0007669"/>
    <property type="project" value="InterPro"/>
</dbReference>
<dbReference type="SUPFAM" id="SSF51621">
    <property type="entry name" value="Phosphoenolpyruvate/pyruvate domain"/>
    <property type="match status" value="1"/>
</dbReference>
<gene>
    <name evidence="16" type="ORF">SAMN02745163_00967</name>
</gene>
<evidence type="ECO:0000256" key="3">
    <source>
        <dbReference type="ARBA" id="ARBA00008663"/>
    </source>
</evidence>
<protein>
    <recommendedName>
        <fullName evidence="5 14">Pyruvate kinase</fullName>
        <ecNumber evidence="4 14">2.7.1.40</ecNumber>
    </recommendedName>
</protein>
<comment type="cofactor">
    <cofactor evidence="1">
        <name>K(+)</name>
        <dbReference type="ChEBI" id="CHEBI:29103"/>
    </cofactor>
</comment>